<keyword evidence="9" id="KW-0175">Coiled coil</keyword>
<dbReference type="InterPro" id="IPR036890">
    <property type="entry name" value="HATPase_C_sf"/>
</dbReference>
<evidence type="ECO:0000256" key="8">
    <source>
        <dbReference type="ARBA" id="ARBA00023012"/>
    </source>
</evidence>
<evidence type="ECO:0000256" key="6">
    <source>
        <dbReference type="ARBA" id="ARBA00022777"/>
    </source>
</evidence>
<gene>
    <name evidence="12" type="ORF">DSL99_2116</name>
</gene>
<feature type="domain" description="Signal transduction histidine kinase subgroup 3 dimerisation and phosphoacceptor" evidence="11">
    <location>
        <begin position="469"/>
        <end position="520"/>
    </location>
</feature>
<keyword evidence="10" id="KW-1133">Transmembrane helix</keyword>
<evidence type="ECO:0000256" key="7">
    <source>
        <dbReference type="ARBA" id="ARBA00022840"/>
    </source>
</evidence>
<evidence type="ECO:0000256" key="2">
    <source>
        <dbReference type="ARBA" id="ARBA00012438"/>
    </source>
</evidence>
<dbReference type="SUPFAM" id="SSF55874">
    <property type="entry name" value="ATPase domain of HSP90 chaperone/DNA topoisomerase II/histidine kinase"/>
    <property type="match status" value="1"/>
</dbReference>
<dbReference type="InterPro" id="IPR011712">
    <property type="entry name" value="Sig_transdc_His_kin_sub3_dim/P"/>
</dbReference>
<dbReference type="PANTHER" id="PTHR24421">
    <property type="entry name" value="NITRATE/NITRITE SENSOR PROTEIN NARX-RELATED"/>
    <property type="match status" value="1"/>
</dbReference>
<evidence type="ECO:0000256" key="9">
    <source>
        <dbReference type="SAM" id="Coils"/>
    </source>
</evidence>
<dbReference type="GO" id="GO:0005524">
    <property type="term" value="F:ATP binding"/>
    <property type="evidence" value="ECO:0007669"/>
    <property type="project" value="UniProtKB-KW"/>
</dbReference>
<dbReference type="STRING" id="1122159.SAMN02745246_02253"/>
<keyword evidence="7" id="KW-0067">ATP-binding</keyword>
<evidence type="ECO:0000256" key="4">
    <source>
        <dbReference type="ARBA" id="ARBA00022679"/>
    </source>
</evidence>
<dbReference type="GO" id="GO:0046983">
    <property type="term" value="F:protein dimerization activity"/>
    <property type="evidence" value="ECO:0007669"/>
    <property type="project" value="InterPro"/>
</dbReference>
<dbReference type="Gene3D" id="1.20.5.1930">
    <property type="match status" value="1"/>
</dbReference>
<dbReference type="GO" id="GO:0000155">
    <property type="term" value="F:phosphorelay sensor kinase activity"/>
    <property type="evidence" value="ECO:0007669"/>
    <property type="project" value="InterPro"/>
</dbReference>
<evidence type="ECO:0000313" key="12">
    <source>
        <dbReference type="EMBL" id="RXG29178.1"/>
    </source>
</evidence>
<dbReference type="Proteomes" id="UP000290608">
    <property type="component" value="Unassembled WGS sequence"/>
</dbReference>
<keyword evidence="10" id="KW-0812">Transmembrane</keyword>
<feature type="transmembrane region" description="Helical" evidence="10">
    <location>
        <begin position="409"/>
        <end position="427"/>
    </location>
</feature>
<dbReference type="RefSeq" id="WP_073099320.1">
    <property type="nucleotide sequence ID" value="NZ_QOVL01000009.1"/>
</dbReference>
<dbReference type="PROSITE" id="PS51257">
    <property type="entry name" value="PROKAR_LIPOPROTEIN"/>
    <property type="match status" value="1"/>
</dbReference>
<dbReference type="Gene3D" id="1.25.40.10">
    <property type="entry name" value="Tetratricopeptide repeat domain"/>
    <property type="match status" value="1"/>
</dbReference>
<keyword evidence="4" id="KW-0808">Transferase</keyword>
<dbReference type="EMBL" id="QOVL01000009">
    <property type="protein sequence ID" value="RXG29178.1"/>
    <property type="molecule type" value="Genomic_DNA"/>
</dbReference>
<dbReference type="SMART" id="SM00028">
    <property type="entry name" value="TPR"/>
    <property type="match status" value="3"/>
</dbReference>
<dbReference type="GO" id="GO:0016020">
    <property type="term" value="C:membrane"/>
    <property type="evidence" value="ECO:0007669"/>
    <property type="project" value="InterPro"/>
</dbReference>
<reference evidence="12 13" key="1">
    <citation type="submission" date="2018-07" db="EMBL/GenBank/DDBJ databases">
        <title>Leeuwenhoekiella genomics.</title>
        <authorList>
            <person name="Tahon G."/>
            <person name="Willems A."/>
        </authorList>
    </citation>
    <scope>NUCLEOTIDE SEQUENCE [LARGE SCALE GENOMIC DNA]</scope>
    <source>
        <strain evidence="12 13">LMG 1345</strain>
    </source>
</reference>
<keyword evidence="3" id="KW-0597">Phosphoprotein</keyword>
<dbReference type="PANTHER" id="PTHR24421:SF10">
    <property type="entry name" value="NITRATE_NITRITE SENSOR PROTEIN NARQ"/>
    <property type="match status" value="1"/>
</dbReference>
<dbReference type="Pfam" id="PF07730">
    <property type="entry name" value="HisKA_3"/>
    <property type="match status" value="1"/>
</dbReference>
<dbReference type="Pfam" id="PF13424">
    <property type="entry name" value="TPR_12"/>
    <property type="match status" value="1"/>
</dbReference>
<protein>
    <recommendedName>
        <fullName evidence="2">histidine kinase</fullName>
        <ecNumber evidence="2">2.7.13.3</ecNumber>
    </recommendedName>
</protein>
<evidence type="ECO:0000259" key="11">
    <source>
        <dbReference type="Pfam" id="PF07730"/>
    </source>
</evidence>
<keyword evidence="5" id="KW-0547">Nucleotide-binding</keyword>
<evidence type="ECO:0000256" key="5">
    <source>
        <dbReference type="ARBA" id="ARBA00022741"/>
    </source>
</evidence>
<evidence type="ECO:0000313" key="13">
    <source>
        <dbReference type="Proteomes" id="UP000290608"/>
    </source>
</evidence>
<keyword evidence="6 12" id="KW-0418">Kinase</keyword>
<proteinExistence type="predicted"/>
<dbReference type="SUPFAM" id="SSF48452">
    <property type="entry name" value="TPR-like"/>
    <property type="match status" value="2"/>
</dbReference>
<dbReference type="InterPro" id="IPR019734">
    <property type="entry name" value="TPR_rpt"/>
</dbReference>
<evidence type="ECO:0000256" key="3">
    <source>
        <dbReference type="ARBA" id="ARBA00022553"/>
    </source>
</evidence>
<dbReference type="Gene3D" id="3.30.565.10">
    <property type="entry name" value="Histidine kinase-like ATPase, C-terminal domain"/>
    <property type="match status" value="1"/>
</dbReference>
<dbReference type="CDD" id="cd16917">
    <property type="entry name" value="HATPase_UhpB-NarQ-NarX-like"/>
    <property type="match status" value="1"/>
</dbReference>
<comment type="catalytic activity">
    <reaction evidence="1">
        <text>ATP + protein L-histidine = ADP + protein N-phospho-L-histidine.</text>
        <dbReference type="EC" id="2.7.13.3"/>
    </reaction>
</comment>
<sequence>MFSRIFSIINIFSSRNLGKFAFFYIVWGFLGCSKQPNTNFATIKDDLDTFKESIEEVENLDDSIVNDSLRLSILSRLSLKFLYSDSTVFRHTNRKTITLSSQLANKKILANAYWDLAYFYSNNSYLDSAYASYYKAYQNFRSIGDGYHSGKMMLNMAISQERARDYIGSENSSFRALKLLPDHKKKDIYAVYNNLAIIYNGLDDFDSAITNHKKAIDIATRIGDQSLIVNSLNNIAVVYIENGFYAKALEYIVEALKTEDLKNSDTRLYAMILDNYSYAQFKQGNTEDFLEYSLEALRIRDSIDHKAGIMANKIRLAEYYLFEGDSTNSQLNLKSALSLAEDEKNSKYELEALLKLQKITKNQEYLDRYITLNDKLIREERNIRSKFARIRYETNTYIQENKNLNERNIWLTITSITMLALVCVIFFSQRQRIKLREAQMQNKLKDSNEEVLNLLLDQQNKVELAEITERQRISRDLHDGILSRLFGTRMALGFLIRQDSNNSAKNHVEELQAIEKDIRNVSHNLISTNFDSNDGVEKLIKKLIQDFNDHSDIDFDLEISKEVNFNNLESSIKISIYYILQESLQNVRKHSLASSCLIKFTIELSNLKLIVHDDGIGFDAKTPKQGIGLKNLHYRINNFKGRMYIESDASGTKITYSIPI</sequence>
<dbReference type="EC" id="2.7.13.3" evidence="2"/>
<dbReference type="InterPro" id="IPR050482">
    <property type="entry name" value="Sensor_HK_TwoCompSys"/>
</dbReference>
<evidence type="ECO:0000256" key="1">
    <source>
        <dbReference type="ARBA" id="ARBA00000085"/>
    </source>
</evidence>
<organism evidence="12 13">
    <name type="scientific">Leeuwenhoekiella marinoflava</name>
    <dbReference type="NCBI Taxonomy" id="988"/>
    <lineage>
        <taxon>Bacteria</taxon>
        <taxon>Pseudomonadati</taxon>
        <taxon>Bacteroidota</taxon>
        <taxon>Flavobacteriia</taxon>
        <taxon>Flavobacteriales</taxon>
        <taxon>Flavobacteriaceae</taxon>
        <taxon>Leeuwenhoekiella</taxon>
    </lineage>
</organism>
<dbReference type="InterPro" id="IPR011990">
    <property type="entry name" value="TPR-like_helical_dom_sf"/>
</dbReference>
<name>A0A4Q0PL09_9FLAO</name>
<dbReference type="AlphaFoldDB" id="A0A4Q0PL09"/>
<comment type="caution">
    <text evidence="12">The sequence shown here is derived from an EMBL/GenBank/DDBJ whole genome shotgun (WGS) entry which is preliminary data.</text>
</comment>
<evidence type="ECO:0000256" key="10">
    <source>
        <dbReference type="SAM" id="Phobius"/>
    </source>
</evidence>
<accession>A0A4Q0PL09</accession>
<feature type="coiled-coil region" evidence="9">
    <location>
        <begin position="497"/>
        <end position="524"/>
    </location>
</feature>
<keyword evidence="8" id="KW-0902">Two-component regulatory system</keyword>
<keyword evidence="10" id="KW-0472">Membrane</keyword>